<dbReference type="Pfam" id="PF09685">
    <property type="entry name" value="MamF_MmsF"/>
    <property type="match status" value="1"/>
</dbReference>
<comment type="caution">
    <text evidence="8">The sequence shown here is derived from an EMBL/GenBank/DDBJ whole genome shotgun (WGS) entry which is preliminary data.</text>
</comment>
<dbReference type="Pfam" id="PF13560">
    <property type="entry name" value="HTH_31"/>
    <property type="match status" value="1"/>
</dbReference>
<dbReference type="Proteomes" id="UP001205603">
    <property type="component" value="Unassembled WGS sequence"/>
</dbReference>
<dbReference type="PANTHER" id="PTHR46797">
    <property type="entry name" value="HTH-TYPE TRANSCRIPTIONAL REGULATOR"/>
    <property type="match status" value="1"/>
</dbReference>
<sequence length="184" mass="21202">METIGTRLTVLRKRSGLSQEELADKAGINLRTLQRIEKDECFPRGNTLKLLCDVLEVPVSDLADFGKREDRDFLMWFHLSVCVGLVIPLGSIIIPLILWLSKRDQISCLQEQGANVINFQVQLIALFYVLMTIWLIILPGTMLMYFIIFFRAIAFGIYPLIVAWKIHSGAGLRLFYPQWFQIIR</sequence>
<dbReference type="RefSeq" id="WP_255027710.1">
    <property type="nucleotide sequence ID" value="NZ_JANDHW010000009.1"/>
</dbReference>
<keyword evidence="3 6" id="KW-1133">Transmembrane helix</keyword>
<dbReference type="SMART" id="SM00530">
    <property type="entry name" value="HTH_XRE"/>
    <property type="match status" value="1"/>
</dbReference>
<dbReference type="Gene3D" id="1.10.260.40">
    <property type="entry name" value="lambda repressor-like DNA-binding domains"/>
    <property type="match status" value="1"/>
</dbReference>
<proteinExistence type="predicted"/>
<gene>
    <name evidence="8" type="ORF">NMU02_09920</name>
</gene>
<evidence type="ECO:0000313" key="8">
    <source>
        <dbReference type="EMBL" id="MCP9612409.1"/>
    </source>
</evidence>
<keyword evidence="9" id="KW-1185">Reference proteome</keyword>
<feature type="transmembrane region" description="Helical" evidence="6">
    <location>
        <begin position="143"/>
        <end position="164"/>
    </location>
</feature>
<dbReference type="InterPro" id="IPR010982">
    <property type="entry name" value="Lambda_DNA-bd_dom_sf"/>
</dbReference>
<reference evidence="8 9" key="1">
    <citation type="submission" date="2022-07" db="EMBL/GenBank/DDBJ databases">
        <title>Fecal culturing of patients with breast cancer.</title>
        <authorList>
            <person name="Teng N.M.Y."/>
            <person name="Kiu R."/>
            <person name="Evans R."/>
            <person name="Baker D.J."/>
            <person name="Zenner C."/>
            <person name="Robinson S.D."/>
            <person name="Hall L.J."/>
        </authorList>
    </citation>
    <scope>NUCLEOTIDE SEQUENCE [LARGE SCALE GENOMIC DNA]</scope>
    <source>
        <strain evidence="8 9">LH1063</strain>
    </source>
</reference>
<evidence type="ECO:0000256" key="5">
    <source>
        <dbReference type="ARBA" id="ARBA00023136"/>
    </source>
</evidence>
<dbReference type="EMBL" id="JANDHW010000009">
    <property type="protein sequence ID" value="MCP9612409.1"/>
    <property type="molecule type" value="Genomic_DNA"/>
</dbReference>
<evidence type="ECO:0000256" key="3">
    <source>
        <dbReference type="ARBA" id="ARBA00022989"/>
    </source>
</evidence>
<comment type="subcellular location">
    <subcellularLocation>
        <location evidence="1">Membrane</location>
        <topology evidence="1">Multi-pass membrane protein</topology>
    </subcellularLocation>
</comment>
<dbReference type="InterPro" id="IPR050807">
    <property type="entry name" value="TransReg_Diox_bact_type"/>
</dbReference>
<dbReference type="CDD" id="cd00093">
    <property type="entry name" value="HTH_XRE"/>
    <property type="match status" value="1"/>
</dbReference>
<protein>
    <submittedName>
        <fullName evidence="8">Helix-turn-helix domain-containing protein</fullName>
    </submittedName>
</protein>
<dbReference type="InterPro" id="IPR001387">
    <property type="entry name" value="Cro/C1-type_HTH"/>
</dbReference>
<evidence type="ECO:0000256" key="4">
    <source>
        <dbReference type="ARBA" id="ARBA00023125"/>
    </source>
</evidence>
<dbReference type="InterPro" id="IPR019109">
    <property type="entry name" value="MamF_MmsF"/>
</dbReference>
<keyword evidence="2 6" id="KW-0812">Transmembrane</keyword>
<dbReference type="PANTHER" id="PTHR46797:SF1">
    <property type="entry name" value="METHYLPHOSPHONATE SYNTHASE"/>
    <property type="match status" value="1"/>
</dbReference>
<evidence type="ECO:0000256" key="1">
    <source>
        <dbReference type="ARBA" id="ARBA00004141"/>
    </source>
</evidence>
<evidence type="ECO:0000256" key="2">
    <source>
        <dbReference type="ARBA" id="ARBA00022692"/>
    </source>
</evidence>
<keyword evidence="5 6" id="KW-0472">Membrane</keyword>
<organism evidence="8 9">
    <name type="scientific">Coprobacter tertius</name>
    <dbReference type="NCBI Taxonomy" id="2944915"/>
    <lineage>
        <taxon>Bacteria</taxon>
        <taxon>Pseudomonadati</taxon>
        <taxon>Bacteroidota</taxon>
        <taxon>Bacteroidia</taxon>
        <taxon>Bacteroidales</taxon>
        <taxon>Barnesiellaceae</taxon>
        <taxon>Coprobacter</taxon>
    </lineage>
</organism>
<keyword evidence="4" id="KW-0238">DNA-binding</keyword>
<name>A0ABT1MIG2_9BACT</name>
<dbReference type="SUPFAM" id="SSF47413">
    <property type="entry name" value="lambda repressor-like DNA-binding domains"/>
    <property type="match status" value="1"/>
</dbReference>
<evidence type="ECO:0000259" key="7">
    <source>
        <dbReference type="PROSITE" id="PS50943"/>
    </source>
</evidence>
<feature type="transmembrane region" description="Helical" evidence="6">
    <location>
        <begin position="75"/>
        <end position="101"/>
    </location>
</feature>
<feature type="transmembrane region" description="Helical" evidence="6">
    <location>
        <begin position="113"/>
        <end position="137"/>
    </location>
</feature>
<evidence type="ECO:0000313" key="9">
    <source>
        <dbReference type="Proteomes" id="UP001205603"/>
    </source>
</evidence>
<accession>A0ABT1MIG2</accession>
<dbReference type="PROSITE" id="PS50943">
    <property type="entry name" value="HTH_CROC1"/>
    <property type="match status" value="1"/>
</dbReference>
<feature type="domain" description="HTH cro/C1-type" evidence="7">
    <location>
        <begin position="8"/>
        <end position="62"/>
    </location>
</feature>
<evidence type="ECO:0000256" key="6">
    <source>
        <dbReference type="SAM" id="Phobius"/>
    </source>
</evidence>